<dbReference type="OrthoDB" id="9148571at2"/>
<name>A0A2T0WN73_9BACT</name>
<comment type="caution">
    <text evidence="2">The sequence shown here is derived from an EMBL/GenBank/DDBJ whole genome shotgun (WGS) entry which is preliminary data.</text>
</comment>
<feature type="region of interest" description="Disordered" evidence="1">
    <location>
        <begin position="456"/>
        <end position="476"/>
    </location>
</feature>
<dbReference type="Proteomes" id="UP000238157">
    <property type="component" value="Unassembled WGS sequence"/>
</dbReference>
<dbReference type="EMBL" id="PVTR01000005">
    <property type="protein sequence ID" value="PRY88158.1"/>
    <property type="molecule type" value="Genomic_DNA"/>
</dbReference>
<evidence type="ECO:0000256" key="1">
    <source>
        <dbReference type="SAM" id="MobiDB-lite"/>
    </source>
</evidence>
<dbReference type="RefSeq" id="WP_106133640.1">
    <property type="nucleotide sequence ID" value="NZ_PVTR01000005.1"/>
</dbReference>
<gene>
    <name evidence="2" type="ORF">CLW00_105280</name>
</gene>
<accession>A0A2T0WN73</accession>
<keyword evidence="3" id="KW-1185">Reference proteome</keyword>
<organism evidence="2 3">
    <name type="scientific">Mongoliibacter ruber</name>
    <dbReference type="NCBI Taxonomy" id="1750599"/>
    <lineage>
        <taxon>Bacteria</taxon>
        <taxon>Pseudomonadati</taxon>
        <taxon>Bacteroidota</taxon>
        <taxon>Cytophagia</taxon>
        <taxon>Cytophagales</taxon>
        <taxon>Cyclobacteriaceae</taxon>
        <taxon>Mongoliibacter</taxon>
    </lineage>
</organism>
<evidence type="ECO:0000313" key="2">
    <source>
        <dbReference type="EMBL" id="PRY88158.1"/>
    </source>
</evidence>
<sequence length="1425" mass="161329">MEKFRAFTTMVFPQRFDGKSLHVNIVIVPRNHNPFEPFQLGLSPVQQVPPFVTLQPEFSLAFVKGLDDFPLSNASAANRQPRLVTAAIKPSEKKYDTIKGVADIFGIDNISDTQDKLGDVLDLNLSVKKFLPESYRRSFNFTRPAHPNAVTDDSYECALKKEVDEIIDYQPKKVLSWGKVFAYIFKQPLLAEACGMIYKTKIDLSPDEIADGGYLYVDVSNQAWAEIQNQTLEHDDGPLIKRYAARIPKLEEEKSRPVFAPILFPVLYRKSAQTEFEVVPPAPWDTLFKESIVYDDGFAKIVHAGQAVSTDILKEIPDGIHPQYESGIRLAWDDEQILIWYIRQLVENEAEIPGNGKRVDSPLGVAGYKIDVREQQEGAEWENLNKAFLNRGIIALTDNLEDRTVELPHQVYPSKKRTLQPNPYWLPMYFANWIGKSMAVEDRDAIEIYKNDKKNKGFIDDKENPKEEPKQTEKNDVLTAPEIRTELRYGKTYQFRIRMADLSGGGPSLEDDPLHAGPSPQTTVSFKRYLAPDNLRIEKPDHISKLEGKYFNAEDKEETTFLDNQLLKIQRPLMEYPGVVLTGKYQQRGQDPIQMLKNLDFNTDDQLVLGVPDPDANMVEFKIEVKTLQMDNQLSLEGNENYITLYTTKRNFSEDFTEGLEVPIAFIDVPVLNLGEPTNPFLRDDLKKEDLDKMEGIILPKGRHIRLSLRAVADGGSVDDQTYFGLINEGNPELDSRYGKVLQFLFYKETDSEESLLIPYKNIPTHQALFLRANEVPVTKGNLKDILKFHLLKNKSQEIPDIVQRLAMALGLRAKGMTLYAPKGERIVFGVSSRIRHSLAPDGSSVTFASRSELQDHWLGCLSYQVNRDWAWDSLETTAFSIGKTTVFRRDMIEAASGNYTARQILQRKLKEVLGLSIDYPSDGPAPIQESNVGDIEFLETASFESLQENRFGRVERGFTRIVFIDAVEPKSPFRRSVSNSNPRFPDELWVDYTITPHVKKGHAPIDQVLAEDLKLPTVLRPSQVPKIVSVGLAFSPYHRSDDYSSTEARSKYLWVEFDEAIQSPDDTYFCRVLANSPDQLLSSNNLDQFAAPEESDLPIAPEFTRVVVPGQSDDMAGLDAMQPMIKANDSDRHYILPLPPGLHPESPEMFGFFTYEFRVGHTHWAEQEDNLWSTAQGRYGRPIRVTGLQHPFPNLLCSVTRDENFLYVSAPFAKAVLKGKNVTAKPPRTSLWSLLYTQVSQADGLDFRNILLSEKIMRHDFEKEKEQKASEIEKKLQSFTFVPAASNTPSKPVSFEFKPEIVDIGAFLSLHKNLHSMGTVAFSSLEIAELLKNMGLPEDSPLSVIVVEVYGNITNFSDHIRNMRRGMTGFAGFAANQWSGDFQGGNHSHENQLPLSSGLGQFRILRTSPLTKVPFVCCPTCENY</sequence>
<proteinExistence type="predicted"/>
<protein>
    <submittedName>
        <fullName evidence="2">Uncharacterized protein</fullName>
    </submittedName>
</protein>
<evidence type="ECO:0000313" key="3">
    <source>
        <dbReference type="Proteomes" id="UP000238157"/>
    </source>
</evidence>
<reference evidence="2 3" key="1">
    <citation type="submission" date="2018-03" db="EMBL/GenBank/DDBJ databases">
        <title>Genomic Encyclopedia of Archaeal and Bacterial Type Strains, Phase II (KMG-II): from individual species to whole genera.</title>
        <authorList>
            <person name="Goeker M."/>
        </authorList>
    </citation>
    <scope>NUCLEOTIDE SEQUENCE [LARGE SCALE GENOMIC DNA]</scope>
    <source>
        <strain evidence="2 3">DSM 27929</strain>
    </source>
</reference>